<dbReference type="EMBL" id="UGYZ01000002">
    <property type="protein sequence ID" value="SUJ09115.1"/>
    <property type="molecule type" value="Genomic_DNA"/>
</dbReference>
<gene>
    <name evidence="1" type="ORF">NCTC4822_01914</name>
</gene>
<protein>
    <submittedName>
        <fullName evidence="1">Uncharacterized protein</fullName>
    </submittedName>
</protein>
<evidence type="ECO:0000313" key="1">
    <source>
        <dbReference type="EMBL" id="SUJ09115.1"/>
    </source>
</evidence>
<accession>A0A380BXJ4</accession>
<organism evidence="1 2">
    <name type="scientific">Sporosarcina pasteurii</name>
    <name type="common">Bacillus pasteurii</name>
    <dbReference type="NCBI Taxonomy" id="1474"/>
    <lineage>
        <taxon>Bacteria</taxon>
        <taxon>Bacillati</taxon>
        <taxon>Bacillota</taxon>
        <taxon>Bacilli</taxon>
        <taxon>Bacillales</taxon>
        <taxon>Caryophanaceae</taxon>
        <taxon>Sporosarcina</taxon>
    </lineage>
</organism>
<keyword evidence="2" id="KW-1185">Reference proteome</keyword>
<dbReference type="Proteomes" id="UP000254519">
    <property type="component" value="Unassembled WGS sequence"/>
</dbReference>
<evidence type="ECO:0000313" key="2">
    <source>
        <dbReference type="Proteomes" id="UP000254519"/>
    </source>
</evidence>
<dbReference type="AlphaFoldDB" id="A0A380BXJ4"/>
<proteinExistence type="predicted"/>
<dbReference type="RefSeq" id="WP_256594309.1">
    <property type="nucleotide sequence ID" value="NZ_CP038012.1"/>
</dbReference>
<reference evidence="1 2" key="1">
    <citation type="submission" date="2018-06" db="EMBL/GenBank/DDBJ databases">
        <authorList>
            <consortium name="Pathogen Informatics"/>
            <person name="Doyle S."/>
        </authorList>
    </citation>
    <scope>NUCLEOTIDE SEQUENCE [LARGE SCALE GENOMIC DNA]</scope>
    <source>
        <strain evidence="2">ATCC 11859 / DSM 33 / NCIB 8841 / NCTC 4822</strain>
    </source>
</reference>
<name>A0A380BXJ4_SPOPA</name>
<sequence length="40" mass="4779">MWLLTVFEKTNVRIYEYQDKAEALVALKQFEHGALLTYMN</sequence>